<feature type="compositionally biased region" description="Polar residues" evidence="2">
    <location>
        <begin position="241"/>
        <end position="253"/>
    </location>
</feature>
<dbReference type="OrthoDB" id="1923159at2759"/>
<feature type="compositionally biased region" description="Low complexity" evidence="2">
    <location>
        <begin position="139"/>
        <end position="148"/>
    </location>
</feature>
<dbReference type="SUPFAM" id="SSF57850">
    <property type="entry name" value="RING/U-box"/>
    <property type="match status" value="1"/>
</dbReference>
<dbReference type="EMBL" id="DF237375">
    <property type="protein sequence ID" value="GAQ88409.1"/>
    <property type="molecule type" value="Genomic_DNA"/>
</dbReference>
<dbReference type="InterPro" id="IPR039515">
    <property type="entry name" value="NOT4_mRING-HC-C4C4"/>
</dbReference>
<dbReference type="AlphaFoldDB" id="A0A1Y1IFY6"/>
<proteinExistence type="predicted"/>
<dbReference type="InterPro" id="IPR001841">
    <property type="entry name" value="Znf_RING"/>
</dbReference>
<dbReference type="InterPro" id="IPR013083">
    <property type="entry name" value="Znf_RING/FYVE/PHD"/>
</dbReference>
<feature type="compositionally biased region" description="Basic residues" evidence="2">
    <location>
        <begin position="53"/>
        <end position="66"/>
    </location>
</feature>
<evidence type="ECO:0000259" key="3">
    <source>
        <dbReference type="PROSITE" id="PS50089"/>
    </source>
</evidence>
<dbReference type="Proteomes" id="UP000054558">
    <property type="component" value="Unassembled WGS sequence"/>
</dbReference>
<organism evidence="4 5">
    <name type="scientific">Klebsormidium nitens</name>
    <name type="common">Green alga</name>
    <name type="synonym">Ulothrix nitens</name>
    <dbReference type="NCBI Taxonomy" id="105231"/>
    <lineage>
        <taxon>Eukaryota</taxon>
        <taxon>Viridiplantae</taxon>
        <taxon>Streptophyta</taxon>
        <taxon>Klebsormidiophyceae</taxon>
        <taxon>Klebsormidiales</taxon>
        <taxon>Klebsormidiaceae</taxon>
        <taxon>Klebsormidium</taxon>
    </lineage>
</organism>
<dbReference type="OMA" id="CIRICIY"/>
<dbReference type="GO" id="GO:0016567">
    <property type="term" value="P:protein ubiquitination"/>
    <property type="evidence" value="ECO:0000318"/>
    <property type="project" value="GO_Central"/>
</dbReference>
<evidence type="ECO:0000313" key="5">
    <source>
        <dbReference type="Proteomes" id="UP000054558"/>
    </source>
</evidence>
<feature type="region of interest" description="Disordered" evidence="2">
    <location>
        <begin position="240"/>
        <end position="276"/>
    </location>
</feature>
<dbReference type="Pfam" id="PF14570">
    <property type="entry name" value="zf-RING_4"/>
    <property type="match status" value="1"/>
</dbReference>
<name>A0A1Y1IFY6_KLENI</name>
<feature type="compositionally biased region" description="Low complexity" evidence="2">
    <location>
        <begin position="114"/>
        <end position="127"/>
    </location>
</feature>
<sequence>MAGFILPEGGQEPPSPSDLQHAGSNGKANGNHALVSAVDAQANHLKVGVKESPKRKKASKMAKLKQSKLDARREQWLSQVSGRKSPPSQVSSNGDVSHPCAGETTIDESFPAESTTPSNTSGNGTASKAVSFCTESKGHSNGSGSDSNGHSKDSSNGYHHGGEKPVLRRWQTQPALRSLHDEEAAPKDAATSQAPQQKAQKAKMKKGVRPQEGPESNEGGGDADDWEAAAEALGVVVPESGSETGVASENGSHSHLAGDESGVSTASEGASPRTQNGYLTRRLAPEVPDACARHHHRAGAGGAWRQDDSHRPGTLPRLEKFNSFPVVPHNHTGSMWEATISRTMWGSSAAPATCPICTEELDLTDTSFVPCPCGFRLCLFCHHRIALDDGRCPGCRQAYVKVEKVEKYIQVPRSHLVRLKV</sequence>
<accession>A0A1Y1IFY6</accession>
<dbReference type="GO" id="GO:0008270">
    <property type="term" value="F:zinc ion binding"/>
    <property type="evidence" value="ECO:0007669"/>
    <property type="project" value="UniProtKB-KW"/>
</dbReference>
<evidence type="ECO:0000256" key="2">
    <source>
        <dbReference type="SAM" id="MobiDB-lite"/>
    </source>
</evidence>
<gene>
    <name evidence="4" type="ORF">KFL_004260020</name>
</gene>
<reference evidence="4 5" key="1">
    <citation type="journal article" date="2014" name="Nat. Commun.">
        <title>Klebsormidium flaccidum genome reveals primary factors for plant terrestrial adaptation.</title>
        <authorList>
            <person name="Hori K."/>
            <person name="Maruyama F."/>
            <person name="Fujisawa T."/>
            <person name="Togashi T."/>
            <person name="Yamamoto N."/>
            <person name="Seo M."/>
            <person name="Sato S."/>
            <person name="Yamada T."/>
            <person name="Mori H."/>
            <person name="Tajima N."/>
            <person name="Moriyama T."/>
            <person name="Ikeuchi M."/>
            <person name="Watanabe M."/>
            <person name="Wada H."/>
            <person name="Kobayashi K."/>
            <person name="Saito M."/>
            <person name="Masuda T."/>
            <person name="Sasaki-Sekimoto Y."/>
            <person name="Mashiguchi K."/>
            <person name="Awai K."/>
            <person name="Shimojima M."/>
            <person name="Masuda S."/>
            <person name="Iwai M."/>
            <person name="Nobusawa T."/>
            <person name="Narise T."/>
            <person name="Kondo S."/>
            <person name="Saito H."/>
            <person name="Sato R."/>
            <person name="Murakawa M."/>
            <person name="Ihara Y."/>
            <person name="Oshima-Yamada Y."/>
            <person name="Ohtaka K."/>
            <person name="Satoh M."/>
            <person name="Sonobe K."/>
            <person name="Ishii M."/>
            <person name="Ohtani R."/>
            <person name="Kanamori-Sato M."/>
            <person name="Honoki R."/>
            <person name="Miyazaki D."/>
            <person name="Mochizuki H."/>
            <person name="Umetsu J."/>
            <person name="Higashi K."/>
            <person name="Shibata D."/>
            <person name="Kamiya Y."/>
            <person name="Sato N."/>
            <person name="Nakamura Y."/>
            <person name="Tabata S."/>
            <person name="Ida S."/>
            <person name="Kurokawa K."/>
            <person name="Ohta H."/>
        </authorList>
    </citation>
    <scope>NUCLEOTIDE SEQUENCE [LARGE SCALE GENOMIC DNA]</scope>
    <source>
        <strain evidence="4 5">NIES-2285</strain>
    </source>
</reference>
<feature type="compositionally biased region" description="Polar residues" evidence="2">
    <location>
        <begin position="262"/>
        <end position="276"/>
    </location>
</feature>
<keyword evidence="1" id="KW-0862">Zinc</keyword>
<dbReference type="PANTHER" id="PTHR12603:SF0">
    <property type="entry name" value="CCR4-NOT TRANSCRIPTION COMPLEX SUBUNIT 4"/>
    <property type="match status" value="1"/>
</dbReference>
<protein>
    <submittedName>
        <fullName evidence="4">Zinc finger RING-type domain containing protein</fullName>
    </submittedName>
</protein>
<dbReference type="PANTHER" id="PTHR12603">
    <property type="entry name" value="CCR4-NOT TRANSCRIPTION COMPLEX RELATED"/>
    <property type="match status" value="1"/>
</dbReference>
<evidence type="ECO:0000256" key="1">
    <source>
        <dbReference type="PROSITE-ProRule" id="PRU00175"/>
    </source>
</evidence>
<feature type="compositionally biased region" description="Low complexity" evidence="2">
    <location>
        <begin position="189"/>
        <end position="199"/>
    </location>
</feature>
<dbReference type="STRING" id="105231.A0A1Y1IFY6"/>
<evidence type="ECO:0000313" key="4">
    <source>
        <dbReference type="EMBL" id="GAQ88409.1"/>
    </source>
</evidence>
<dbReference type="InterPro" id="IPR039780">
    <property type="entry name" value="Mot2"/>
</dbReference>
<keyword evidence="1" id="KW-0863">Zinc-finger</keyword>
<dbReference type="GO" id="GO:0004842">
    <property type="term" value="F:ubiquitin-protein transferase activity"/>
    <property type="evidence" value="ECO:0000318"/>
    <property type="project" value="GO_Central"/>
</dbReference>
<dbReference type="CDD" id="cd16618">
    <property type="entry name" value="mRING-HC-C4C4_CNOT4"/>
    <property type="match status" value="1"/>
</dbReference>
<feature type="domain" description="RING-type" evidence="3">
    <location>
        <begin position="354"/>
        <end position="396"/>
    </location>
</feature>
<feature type="region of interest" description="Disordered" evidence="2">
    <location>
        <begin position="1"/>
        <end position="224"/>
    </location>
</feature>
<dbReference type="GO" id="GO:0030014">
    <property type="term" value="C:CCR4-NOT complex"/>
    <property type="evidence" value="ECO:0000318"/>
    <property type="project" value="GO_Central"/>
</dbReference>
<feature type="compositionally biased region" description="Polar residues" evidence="2">
    <location>
        <begin position="76"/>
        <end position="95"/>
    </location>
</feature>
<dbReference type="Gene3D" id="3.30.40.10">
    <property type="entry name" value="Zinc/RING finger domain, C3HC4 (zinc finger)"/>
    <property type="match status" value="1"/>
</dbReference>
<keyword evidence="5" id="KW-1185">Reference proteome</keyword>
<keyword evidence="1" id="KW-0479">Metal-binding</keyword>
<feature type="region of interest" description="Disordered" evidence="2">
    <location>
        <begin position="293"/>
        <end position="315"/>
    </location>
</feature>
<dbReference type="PROSITE" id="PS50089">
    <property type="entry name" value="ZF_RING_2"/>
    <property type="match status" value="1"/>
</dbReference>